<name>A0A7G9GJK6_9FIRM</name>
<dbReference type="SUPFAM" id="SSF46785">
    <property type="entry name" value="Winged helix' DNA-binding domain"/>
    <property type="match status" value="1"/>
</dbReference>
<dbReference type="AlphaFoldDB" id="A0A7G9GJK6"/>
<reference evidence="5 6" key="1">
    <citation type="submission" date="2020-08" db="EMBL/GenBank/DDBJ databases">
        <authorList>
            <person name="Liu C."/>
            <person name="Sun Q."/>
        </authorList>
    </citation>
    <scope>NUCLEOTIDE SEQUENCE [LARGE SCALE GENOMIC DNA]</scope>
    <source>
        <strain evidence="5 6">NSJ-61</strain>
    </source>
</reference>
<dbReference type="PANTHER" id="PTHR42756:SF1">
    <property type="entry name" value="TRANSCRIPTIONAL REPRESSOR OF EMRAB OPERON"/>
    <property type="match status" value="1"/>
</dbReference>
<dbReference type="SMART" id="SM00347">
    <property type="entry name" value="HTH_MARR"/>
    <property type="match status" value="1"/>
</dbReference>
<dbReference type="PANTHER" id="PTHR42756">
    <property type="entry name" value="TRANSCRIPTIONAL REGULATOR, MARR"/>
    <property type="match status" value="1"/>
</dbReference>
<dbReference type="Pfam" id="PF12802">
    <property type="entry name" value="MarR_2"/>
    <property type="match status" value="1"/>
</dbReference>
<dbReference type="PROSITE" id="PS50995">
    <property type="entry name" value="HTH_MARR_2"/>
    <property type="match status" value="1"/>
</dbReference>
<evidence type="ECO:0000313" key="5">
    <source>
        <dbReference type="EMBL" id="QNM10988.1"/>
    </source>
</evidence>
<dbReference type="KEGG" id="ehn:H9Q80_11990"/>
<dbReference type="Gene3D" id="1.10.10.10">
    <property type="entry name" value="Winged helix-like DNA-binding domain superfamily/Winged helix DNA-binding domain"/>
    <property type="match status" value="1"/>
</dbReference>
<sequence length="153" mass="18220">MNSEVYQHQVQELNKKLRHHFSHLLRIEFDHFHITDMQYNVLSAIDEHDGITIGELAKMLQQDAGNMSNLLKKLERLAYVIRTRSAIDERVINLHLSKDGRHCVKTINAKIQTYYEKEWNRYNDKDKEIILHGLTKLNQFFESFLDKEEHDGE</sequence>
<proteinExistence type="predicted"/>
<dbReference type="InterPro" id="IPR036388">
    <property type="entry name" value="WH-like_DNA-bd_sf"/>
</dbReference>
<gene>
    <name evidence="5" type="ORF">H9Q80_11990</name>
</gene>
<dbReference type="RefSeq" id="WP_117453262.1">
    <property type="nucleotide sequence ID" value="NZ_CP060636.1"/>
</dbReference>
<feature type="domain" description="HTH marR-type" evidence="4">
    <location>
        <begin position="3"/>
        <end position="139"/>
    </location>
</feature>
<keyword evidence="6" id="KW-1185">Reference proteome</keyword>
<evidence type="ECO:0000259" key="4">
    <source>
        <dbReference type="PROSITE" id="PS50995"/>
    </source>
</evidence>
<accession>A0A7G9GJK6</accession>
<keyword evidence="2" id="KW-0238">DNA-binding</keyword>
<keyword evidence="1" id="KW-0805">Transcription regulation</keyword>
<dbReference type="InterPro" id="IPR000835">
    <property type="entry name" value="HTH_MarR-typ"/>
</dbReference>
<dbReference type="GO" id="GO:0003700">
    <property type="term" value="F:DNA-binding transcription factor activity"/>
    <property type="evidence" value="ECO:0007669"/>
    <property type="project" value="InterPro"/>
</dbReference>
<protein>
    <submittedName>
        <fullName evidence="5">MarR family transcriptional regulator</fullName>
    </submittedName>
</protein>
<dbReference type="GO" id="GO:0003677">
    <property type="term" value="F:DNA binding"/>
    <property type="evidence" value="ECO:0007669"/>
    <property type="project" value="UniProtKB-KW"/>
</dbReference>
<dbReference type="Proteomes" id="UP000515856">
    <property type="component" value="Chromosome"/>
</dbReference>
<dbReference type="InterPro" id="IPR036390">
    <property type="entry name" value="WH_DNA-bd_sf"/>
</dbReference>
<evidence type="ECO:0000256" key="2">
    <source>
        <dbReference type="ARBA" id="ARBA00023125"/>
    </source>
</evidence>
<keyword evidence="3" id="KW-0804">Transcription</keyword>
<organism evidence="5 6">
    <name type="scientific">[Eubacterium] hominis</name>
    <dbReference type="NCBI Taxonomy" id="2764325"/>
    <lineage>
        <taxon>Bacteria</taxon>
        <taxon>Bacillati</taxon>
        <taxon>Bacillota</taxon>
        <taxon>Erysipelotrichia</taxon>
        <taxon>Erysipelotrichales</taxon>
        <taxon>Erysipelotrichaceae</taxon>
        <taxon>Amedibacillus</taxon>
    </lineage>
</organism>
<dbReference type="EMBL" id="CP060636">
    <property type="protein sequence ID" value="QNM10988.1"/>
    <property type="molecule type" value="Genomic_DNA"/>
</dbReference>
<evidence type="ECO:0000256" key="3">
    <source>
        <dbReference type="ARBA" id="ARBA00023163"/>
    </source>
</evidence>
<evidence type="ECO:0000256" key="1">
    <source>
        <dbReference type="ARBA" id="ARBA00023015"/>
    </source>
</evidence>
<evidence type="ECO:0000313" key="6">
    <source>
        <dbReference type="Proteomes" id="UP000515856"/>
    </source>
</evidence>